<gene>
    <name evidence="2" type="ORF">V6N12_031483</name>
</gene>
<feature type="compositionally biased region" description="Basic and acidic residues" evidence="1">
    <location>
        <begin position="137"/>
        <end position="150"/>
    </location>
</feature>
<evidence type="ECO:0000313" key="3">
    <source>
        <dbReference type="Proteomes" id="UP001472677"/>
    </source>
</evidence>
<sequence length="182" mass="21460">MDLNEDIKAMFNRFSIIVNELKGFGEAIPEDKLIRKLIYSLPESWDSKKTDIIKAKNLKELKLDELIEEKEKKIKEQCINVNVIALKSSKKLQEGSSEEEGEEEDEEMAYLVKNFTRFMKSEKEKSKHESKKKKIKEPKDVKIPTRGDHLQRKHMWQHGVMKKTPPIIKLFTYASWPSKRVR</sequence>
<evidence type="ECO:0000313" key="2">
    <source>
        <dbReference type="EMBL" id="KAK8521589.1"/>
    </source>
</evidence>
<dbReference type="Pfam" id="PF14223">
    <property type="entry name" value="Retrotran_gag_2"/>
    <property type="match status" value="1"/>
</dbReference>
<protein>
    <recommendedName>
        <fullName evidence="4">UBN2 domain-containing protein</fullName>
    </recommendedName>
</protein>
<reference evidence="2 3" key="1">
    <citation type="journal article" date="2024" name="G3 (Bethesda)">
        <title>Genome assembly of Hibiscus sabdariffa L. provides insights into metabolisms of medicinal natural products.</title>
        <authorList>
            <person name="Kim T."/>
        </authorList>
    </citation>
    <scope>NUCLEOTIDE SEQUENCE [LARGE SCALE GENOMIC DNA]</scope>
    <source>
        <strain evidence="2">TK-2024</strain>
        <tissue evidence="2">Old leaves</tissue>
    </source>
</reference>
<comment type="caution">
    <text evidence="2">The sequence shown here is derived from an EMBL/GenBank/DDBJ whole genome shotgun (WGS) entry which is preliminary data.</text>
</comment>
<evidence type="ECO:0000256" key="1">
    <source>
        <dbReference type="SAM" id="MobiDB-lite"/>
    </source>
</evidence>
<dbReference type="EMBL" id="JBBPBM010000047">
    <property type="protein sequence ID" value="KAK8521589.1"/>
    <property type="molecule type" value="Genomic_DNA"/>
</dbReference>
<proteinExistence type="predicted"/>
<feature type="region of interest" description="Disordered" evidence="1">
    <location>
        <begin position="121"/>
        <end position="153"/>
    </location>
</feature>
<accession>A0ABR2CPD7</accession>
<keyword evidence="3" id="KW-1185">Reference proteome</keyword>
<evidence type="ECO:0008006" key="4">
    <source>
        <dbReference type="Google" id="ProtNLM"/>
    </source>
</evidence>
<organism evidence="2 3">
    <name type="scientific">Hibiscus sabdariffa</name>
    <name type="common">roselle</name>
    <dbReference type="NCBI Taxonomy" id="183260"/>
    <lineage>
        <taxon>Eukaryota</taxon>
        <taxon>Viridiplantae</taxon>
        <taxon>Streptophyta</taxon>
        <taxon>Embryophyta</taxon>
        <taxon>Tracheophyta</taxon>
        <taxon>Spermatophyta</taxon>
        <taxon>Magnoliopsida</taxon>
        <taxon>eudicotyledons</taxon>
        <taxon>Gunneridae</taxon>
        <taxon>Pentapetalae</taxon>
        <taxon>rosids</taxon>
        <taxon>malvids</taxon>
        <taxon>Malvales</taxon>
        <taxon>Malvaceae</taxon>
        <taxon>Malvoideae</taxon>
        <taxon>Hibiscus</taxon>
    </lineage>
</organism>
<name>A0ABR2CPD7_9ROSI</name>
<dbReference type="Proteomes" id="UP001472677">
    <property type="component" value="Unassembled WGS sequence"/>
</dbReference>